<feature type="coiled-coil region" evidence="1">
    <location>
        <begin position="2169"/>
        <end position="2196"/>
    </location>
</feature>
<feature type="coiled-coil region" evidence="1">
    <location>
        <begin position="2344"/>
        <end position="2502"/>
    </location>
</feature>
<dbReference type="Proteomes" id="UP000694569">
    <property type="component" value="Unplaced"/>
</dbReference>
<dbReference type="PANTHER" id="PTHR18887:SF4">
    <property type="entry name" value="GOLGIN SUBFAMILY B MEMBER 1-LIKE"/>
    <property type="match status" value="1"/>
</dbReference>
<accession>A0A8C5WCB0</accession>
<dbReference type="Ensembl" id="ENSLLET00000028667.1">
    <property type="protein sequence ID" value="ENSLLEP00000027589.1"/>
    <property type="gene ID" value="ENSLLEG00000017306.1"/>
</dbReference>
<feature type="coiled-coil region" evidence="1">
    <location>
        <begin position="433"/>
        <end position="546"/>
    </location>
</feature>
<name>A0A8C5WCB0_9ANUR</name>
<feature type="coiled-coil region" evidence="1">
    <location>
        <begin position="1464"/>
        <end position="1498"/>
    </location>
</feature>
<feature type="coiled-coil region" evidence="1">
    <location>
        <begin position="3694"/>
        <end position="3735"/>
    </location>
</feature>
<feature type="compositionally biased region" description="Basic and acidic residues" evidence="2">
    <location>
        <begin position="74"/>
        <end position="95"/>
    </location>
</feature>
<proteinExistence type="predicted"/>
<sequence length="4148" mass="476642">WCGTMSVADLTEQLAQTEQLVVQLKGLIREKDQELRLKDQQLKEEKESSESKVSKAKLQNKAKIASLTSQLEELKKQVASPKKQDKKSEHGKASGDGEQESASANRGKILLLKRRVEELESQLSLKNEELKQKDGQLELQRQRGSEMDIMLAEKEKKLSEKEAYIVELQVSAGKNLSVQTQKDSANQDLQSLIQNLTRKVGESEERCSLLQEQTESLKSLLNKEKNSFQEKEAMYAENIRVYQNMILEKEKSMKEQSEKHDQELFKLAAKSDASADLHQLLKALKQKLHEEEEVLLGKNQVIDVLQKELDNKDQHLTEINEKCKRLQSEKENLQSKLDAEKHVMRAQLKDMMDKHGTEMRRLTDKHSAEVQEIQEKHEVEIQEKCQTVYHLQKTDVPKNENFRNHEKSIQKPNEVKLKTEEASKSEAKFLKLKAWSKSKIRQLEEELKILETKNRDLDLLKTQVSELEGSKKELEAKLESVGQLQSVNEQLLAKLEIYEEQQRKLQADLEQVTKRADSQTSESGSVDELQTQMLEWQEMNTETERIPDQDPEEKSVLAMRMVQIEEEREGDFSYFLPNDDWFFPGCSDPAMDSGQQELEEELSTARGMGKLRQARRKGSRGTAKLQDEYDYATKSFEDENLTHDSIDSTEGENMGGLRAVVEELELERNQLQEQIMVLEERCQELEDKLQLQARIETLQNENERLQTLLGQSRHQQSRESEKHQDLMSALNEQLKGLTERNLFLESSIEEKERTLKERTSRLEHMKQIENALHEKELLIRELREKLEHSEQQVGLFYLRILISFPLRFQVSKQDSCIEKLQLDLDQTNEELDRLNTSHLDERSQLIHDLQRCERDMDILKEVIQEKDKEMLSLSASLTEYTEQISILKDQMHFKEEQLREMADALVKAERESHILRESQSSDMQETSAKISSLSERLNEVNEELTNAKSFIGSKSKEAEVLIRQINESDLTIKNLRAEIQAQSVTHSNHVMECSSQIASLKEQQNTFAAKLDESEIKYRKEIEALKSQWEKDVSEREKISGLLEEKSNKEKSFENELKLAKEQYNKLVSGISEKDDEIKRLSREAGEQKAQCDQLCQELQAREEHLCSLQQTSENVLQDNKEKVKGLQEKIQDFQKQLDKKSKLVSKLEEEKSELHSKTTVLGTTLTEKEHSLAAQAVLAEEQRRKVEELEEGNQRLQRQLDDVVESLHQKESEALSLNQALLDLQNKMTQTEMLLTEERAAVSKLTVDKDELLAKVESISAQRVQKDNMAAAQYEEKAKECLSVKEQLTKEQEMSQSVLTRMRSLENELTEAQKSVQEKDKALQGKLSEFNAVCGNLAESQEKNTQLSKQVEELSQDVERQSQVLHEKESLIKTQHMEAQEVKISLENLKGEEHKLREEYVNVTKQVEELNAALHRLQQEVVQKTEENALLGKTIENSIKEVEKLHLEKTDATLALSTHKVQCDSLQSQVDQSQSAANALKQELETLRVENGKIRSDLESANVALANKSEEVNLLSSHLSQQGHKIMSLNDELDAIRTEKQTLLKNVEERDALLHQKEELIKQRLEGEGHYLQQVSTLQNELQSVVSERSQLKLKTEEQETHLKRLVQEAKLCKDKSEEADLLRSQLSEHMVVISDLHSQLQNLRGDVQELNGKLAEKDVSLKEKDDRCSSLKTQISEVENLLEAQKRQVENLISENHQHKSDLSKRDEALKNSASACEDLQLQLQNKEEQCQTLMQQVGSVADINKNQTMELNELKTLIRETEASVKSQLEVKSVLVSNLQGSVSELSNKLKGLEQSTADKEHSMQNLQEKYASLHEHKSALEQSLTNNEEEIAELHKCSDEKDVLLQAAGKNIEALTKEADFLREELERSAANFKNISDALKEKEESVSQNQSSVQLLQKGLESLNAEYEKSLARLQEVTLEKGQKELLIVNLQETCNSQAQHMEKLKADVEELKSKVLQLQQNVALEKEQLQQQHQSSKCSFEKELQALQEDKTSSLDLLQKQLAEKDQLVQDLEDTFARRAQDAEAQMHSAALLLKNENADLRMQVSGYNEEVCALKGTIEALEGNLAELQQQSESINEQKISLGNQLQSKERALQVLLTDLHFVEEQLSVLCNETFSENPAVDCENDCISKLEKLSPMLCVAANYKSKVAELHEELVAKDLEIDQKSHLLQSFERERDLLREDLQKVEGVSSVKDSLMEELAAATDVSYRQQCVLQEKEERLKELSVHIAELQKEVDLSKDELQKRLVTLHEESRKVQELIESGKGKDSTIKMLHTQLNQQKALITTVSDQMKEKDASLTQVMESMSNEMLRFSAEKNRLHLEVQSLQSSSSERLLKIQELSESLEACRAELEQTQNTLATKEGVLSTLAKEKDHQVEKLNKEKENLKRKLQAALVVRKDLMQRIEKLEKGRDDEISSEQLKRAELEKTVEELSCQLESLQNKIIELQGAISQKESAYEEYSNILKEKDLYIAEIKDSFAEKVKTLEEEKKTLLEKLESPLGRTQISVESHVENQAAPYIKENDPALQHHADINEENQNVDSSVHVSLSSSTEIIEAVKKGDHSTDPEVLQSQVEGFERFKTEHTNLQNFYEAKCKENEQNIAQIHSLQLQSRALEEELLERSTQLSDKELKLEDQRRKLEDLSKELEKVAQCEQLISELKKTLHDKDDELLELNSQHAYLLRESQTMKDELQKVSSELAGKQEETEHMKHALGQLDQYKMHKETLAREVAQLQDKTEASRTEVERLGLVIQKLRAENDEHLEASKANQAEIDKMKHDLELASIALLDKDNSFSALQDSFEAYTKTSKKEIDLLHGKLKESHEVSIQLQVALDEVREDRTEKLISLEKANAELSHLKTTTRDSCKEEATLIRQSNAQKGGDYMHGFPDTITGEENLQSGDGHIKPVCDSCSRNQSLVFELERKILEVNKEMADMTKTQEQRFAEECGAKDQIQRKLQAALISRKDLLKENKALKEKVNSLGLEMDELKCSIAETHENKISEWSSLSQKYNELFSEKERLLSVNENLSAACESLKSTMESIVEEKEAFSYQLNSLKDSQMAELSAWKAKHGELNKEYESLLQAYENISDEIEKMRKVIEMTKKEKHEVLHRLHVMQAENHELEKQVQEANDKTVKLRAELNSAEYDVQRLQTALDGPGNLQKSGAEVQHELDDLSLQNQKLNEANQELQENYESVKLSLENKDTEIQTTYVKKTMLDSLMAELDTYKTDTEIKFSELFSDKEILNDRVSELTRELVEKEQSLDNVSKERLKLLEQLNSIELASKQEKNLILQLESNINHLHLEKMNLGEKVKILEDDKALLQEEFENLKEQYFKVKNERENLETELLKAANNNGHLSEKFKSLQVQTNLLSQQVECLRAEKTNMTRAKEEHHLQLLRGLEERVKCARDDNRGTKTKSKELQELLKEKQQEINHLQKDSIRFQELLLDLEESLKESNKSLGDLKKELANASLKLETSSNETVSLKEQLSTKEHLLQSALDQIASLAEHLSPRGPQLGDRNYDLTSGQEIRKEVAVLTGTANGEPNTSFDVKEDERINGQVDERNLFNKRKHTNDVNIGRESNWEINRPQASVEARPHDLAISQSVGSAKELANELKTVQNKLIQREKDLEQVLSEQDKLKASLEKQMTISKHMKGILDNKDAEISVLISSKDGEISNYLSQVQCQYRKQVEDYEHQLSSFQGEKETSDREYQRVEKELKWLQGEYEKAINDKALISSEIEAFRKSMSSLQTDRDLLCSELKDMHHHHEVLLNQKDSIIISTAEENNCLKQELRTALNQLDDLNAQNAMLGAQLVRYRQDLNQVLSMKDHQLKELLRQKLDHIKNLEQEICDLQKQNRELQSNNSLLKQNVDEIEVENQKLNSKVRDQETLIAEINKDKIFFEYGKKNQLDLQNGSDSQAKGMYDKEAIPLEPNTNQTKGGTSSKSYWDIYKENKELKSQNESFGKAMATLQNNRDTLIEDFKVLQWRYAGELKAEKIRGDDLERQQGDFKSHIYSILKKNAFLDKAFLASESKMTCDQLIDEIETVCSRLNGNISEVSRLTSECTKYTKQIDAFSKAMASLQHDRERLLHQLRIGSLVRDVKQTTASSKVPPNVEETEYFTMDLSQSQTDTVTQVRFVVRYFHF</sequence>
<dbReference type="InterPro" id="IPR026202">
    <property type="entry name" value="GOLGB1"/>
</dbReference>
<evidence type="ECO:0000256" key="1">
    <source>
        <dbReference type="SAM" id="Coils"/>
    </source>
</evidence>
<feature type="coiled-coil region" evidence="1">
    <location>
        <begin position="274"/>
        <end position="365"/>
    </location>
</feature>
<feature type="coiled-coil region" evidence="1">
    <location>
        <begin position="1635"/>
        <end position="1974"/>
    </location>
</feature>
<evidence type="ECO:0000313" key="4">
    <source>
        <dbReference type="Proteomes" id="UP000694569"/>
    </source>
</evidence>
<feature type="coiled-coil region" evidence="1">
    <location>
        <begin position="3246"/>
        <end position="3364"/>
    </location>
</feature>
<organism evidence="3 4">
    <name type="scientific">Leptobrachium leishanense</name>
    <name type="common">Leishan spiny toad</name>
    <dbReference type="NCBI Taxonomy" id="445787"/>
    <lineage>
        <taxon>Eukaryota</taxon>
        <taxon>Metazoa</taxon>
        <taxon>Chordata</taxon>
        <taxon>Craniata</taxon>
        <taxon>Vertebrata</taxon>
        <taxon>Euteleostomi</taxon>
        <taxon>Amphibia</taxon>
        <taxon>Batrachia</taxon>
        <taxon>Anura</taxon>
        <taxon>Pelobatoidea</taxon>
        <taxon>Megophryidae</taxon>
        <taxon>Leptobrachium</taxon>
    </lineage>
</organism>
<keyword evidence="4" id="KW-1185">Reference proteome</keyword>
<reference evidence="3" key="2">
    <citation type="submission" date="2025-09" db="UniProtKB">
        <authorList>
            <consortium name="Ensembl"/>
        </authorList>
    </citation>
    <scope>IDENTIFICATION</scope>
</reference>
<feature type="coiled-coil region" evidence="1">
    <location>
        <begin position="1008"/>
        <end position="1228"/>
    </location>
</feature>
<feature type="coiled-coil region" evidence="1">
    <location>
        <begin position="3789"/>
        <end position="3901"/>
    </location>
</feature>
<feature type="coiled-coil region" evidence="1">
    <location>
        <begin position="2221"/>
        <end position="2266"/>
    </location>
</feature>
<evidence type="ECO:0008006" key="5">
    <source>
        <dbReference type="Google" id="ProtNLM"/>
    </source>
</evidence>
<protein>
    <recommendedName>
        <fullName evidence="5">Golgin subfamily B member 1</fullName>
    </recommendedName>
</protein>
<feature type="compositionally biased region" description="Basic and acidic residues" evidence="2">
    <location>
        <begin position="39"/>
        <end position="53"/>
    </location>
</feature>
<dbReference type="Gene3D" id="1.10.287.1490">
    <property type="match status" value="1"/>
</dbReference>
<feature type="coiled-coil region" evidence="1">
    <location>
        <begin position="1272"/>
        <end position="1428"/>
    </location>
</feature>
<dbReference type="InterPro" id="IPR018247">
    <property type="entry name" value="EF_Hand_1_Ca_BS"/>
</dbReference>
<feature type="coiled-coil region" evidence="1">
    <location>
        <begin position="3612"/>
        <end position="3650"/>
    </location>
</feature>
<feature type="coiled-coil region" evidence="1">
    <location>
        <begin position="2065"/>
        <end position="2113"/>
    </location>
</feature>
<feature type="coiled-coil region" evidence="1">
    <location>
        <begin position="817"/>
        <end position="978"/>
    </location>
</feature>
<keyword evidence="1" id="KW-0175">Coiled coil</keyword>
<feature type="coiled-coil region" evidence="1">
    <location>
        <begin position="3401"/>
        <end position="3484"/>
    </location>
</feature>
<feature type="coiled-coil region" evidence="1">
    <location>
        <begin position="3075"/>
        <end position="3210"/>
    </location>
</feature>
<dbReference type="OrthoDB" id="2441647at2759"/>
<feature type="region of interest" description="Disordered" evidence="2">
    <location>
        <begin position="74"/>
        <end position="106"/>
    </location>
</feature>
<dbReference type="GO" id="GO:0005794">
    <property type="term" value="C:Golgi apparatus"/>
    <property type="evidence" value="ECO:0007669"/>
    <property type="project" value="InterPro"/>
</dbReference>
<reference evidence="3" key="1">
    <citation type="submission" date="2025-08" db="UniProtKB">
        <authorList>
            <consortium name="Ensembl"/>
        </authorList>
    </citation>
    <scope>IDENTIFICATION</scope>
</reference>
<feature type="coiled-coil region" evidence="1">
    <location>
        <begin position="654"/>
        <end position="792"/>
    </location>
</feature>
<feature type="coiled-coil region" evidence="1">
    <location>
        <begin position="2604"/>
        <end position="2777"/>
    </location>
</feature>
<feature type="coiled-coil region" evidence="1">
    <location>
        <begin position="2923"/>
        <end position="2996"/>
    </location>
</feature>
<dbReference type="SUPFAM" id="SSF57997">
    <property type="entry name" value="Tropomyosin"/>
    <property type="match status" value="1"/>
</dbReference>
<feature type="coiled-coil region" evidence="1">
    <location>
        <begin position="109"/>
        <end position="136"/>
    </location>
</feature>
<evidence type="ECO:0000313" key="3">
    <source>
        <dbReference type="Ensembl" id="ENSLLEP00000027589.1"/>
    </source>
</evidence>
<dbReference type="GeneTree" id="ENSGT00730000111007"/>
<feature type="coiled-coil region" evidence="1">
    <location>
        <begin position="1576"/>
        <end position="1610"/>
    </location>
</feature>
<dbReference type="PANTHER" id="PTHR18887">
    <property type="entry name" value="GOLGI-ASSOCIATED PROTEIN GCP360-RELATED"/>
    <property type="match status" value="1"/>
</dbReference>
<feature type="coiled-coil region" evidence="1">
    <location>
        <begin position="186"/>
        <end position="213"/>
    </location>
</feature>
<feature type="region of interest" description="Disordered" evidence="2">
    <location>
        <begin position="39"/>
        <end position="60"/>
    </location>
</feature>
<feature type="region of interest" description="Disordered" evidence="2">
    <location>
        <begin position="605"/>
        <end position="626"/>
    </location>
</feature>
<evidence type="ECO:0000256" key="2">
    <source>
        <dbReference type="SAM" id="MobiDB-lite"/>
    </source>
</evidence>
<dbReference type="PROSITE" id="PS00018">
    <property type="entry name" value="EF_HAND_1"/>
    <property type="match status" value="1"/>
</dbReference>